<evidence type="ECO:0000256" key="3">
    <source>
        <dbReference type="ARBA" id="ARBA00014577"/>
    </source>
</evidence>
<evidence type="ECO:0000256" key="5">
    <source>
        <dbReference type="SAM" id="MobiDB-lite"/>
    </source>
</evidence>
<dbReference type="AlphaFoldDB" id="A0A8H5M6J9"/>
<feature type="domain" description="RSE1/DDB1/CPSF1 first beta-propeller" evidence="7">
    <location>
        <begin position="12"/>
        <end position="399"/>
    </location>
</feature>
<comment type="caution">
    <text evidence="9">The sequence shown here is derived from an EMBL/GenBank/DDBJ whole genome shotgun (WGS) entry which is preliminary data.</text>
</comment>
<evidence type="ECO:0000256" key="1">
    <source>
        <dbReference type="ARBA" id="ARBA00004123"/>
    </source>
</evidence>
<sequence length="1266" mass="138055">MKIVTTFHQPSSVLASLKCQLSSRDLEHLVVAKTNRIDVYSLQPHGLQHQCGIEIWGTMLTIKSVPISGSSRSNLLLLLGHPGPELVFLFYTETSSGAGELTAKKSLSLYERTLRPAEFFSDVVVHSSGKLAVISCYTGKLKIVTFKSGNHDQDFDVMLPELNLLGLAFLPLAEDEYAIAVLHLDYQNRVQLLARDILLDDMELSSSPSTVLTPTAISSKILPPLADLIPKLIGVPAEAQAYEDGDAEDPYLGGVLVVGGKKIMMYELASGQSQAKQRSKRRRLESKKKSTDENEAEKARSKEQEREARKRKAQGSVHWPWSEVLAICAIDSLIPRYLIGDAYGRLAMLSLENVREQGLILLPLGETSPPTTLTYLTAQTLYLGSHLGDSQILHISTTPTSSLTSPTLPIPSEIKTTSAARLSRPSTGKGKSRAVDGDDEDSRDPAKGLVVESKGSFVNLVETFKNIAPIVDAIMVDTDGSGERQIVTCSGGGNKGAINVIRNGADFQELASIPGLTDVINVWGVRDQFEDTIDTHILVSTLDATHLFRINDAGGDTTLTYVQETGITENSGLITNLPTLAFGNVSRRVIGASGIASYVNSQQVVQVTRKEVLLLECDIASGSYQQLTKWAFNDGLEVTAASVNPSQVILASRGGRLVALGMTDDNQFRVVVEGPPAVLPDISAISCTPLDPTICFSNYITVAYWGTNIIEIFVLDKKGFVSISKSAPLPALVRSVLLHSFGSDHSAKGEDFHPHLLAGLGDGSVVYFPWKNKQLNDKKVISLGHAPVSLSMCLVDGKRTVFAAGNRATVLTWEKKRIHSSPIMLKEIVAATRLNMRTFQSSLLLATPTGLFIGRVQDLDKMHVRSIDLGLDNPRRVAYEPNSRVFGVGITRIEPNRIGDPEWPKSSFRLLDDATFSALANFNCEQDEEVTAVMTYSPVIKEKPMPVFCVGTYTYAAEREPSEGRLLIFSAYSSESLSKTSGLQLFLVASADVKGAVYSLTIVNDMIVAAVMLYRLKSSDNVPTPSYSLELLSEWTHNYLVSSLASYGDRVVAGDKINSVSLLKVVNRKLQNIARDYGPLWPLCVEASDEENIIAANDTLNLFTYTLSRTLGRSVLERDGHYYLADLVTKFIRGSIISSDSANDAALEAKHIFFTSSGRIGVIIDVKDAELSLHLTSLQRNLTGVISGVGGDSHTRFRAPKNTQGRSDADSTSFGFIDGDFLEQFLTRLGSPEEVEKIIAGHSDPERLTMPVEEMQKVLENLQSMH</sequence>
<evidence type="ECO:0000259" key="7">
    <source>
        <dbReference type="Pfam" id="PF10433"/>
    </source>
</evidence>
<gene>
    <name evidence="9" type="ORF">D9615_002834</name>
</gene>
<dbReference type="InterPro" id="IPR018846">
    <property type="entry name" value="Beta-prop_RSE1/DDB1/CPSF1_1st"/>
</dbReference>
<feature type="domain" description="RSE1/DDB1/CPSF1 C-terminal" evidence="6">
    <location>
        <begin position="905"/>
        <end position="1226"/>
    </location>
</feature>
<keyword evidence="10" id="KW-1185">Reference proteome</keyword>
<dbReference type="Gene3D" id="1.10.150.910">
    <property type="match status" value="1"/>
</dbReference>
<feature type="region of interest" description="Disordered" evidence="5">
    <location>
        <begin position="402"/>
        <end position="446"/>
    </location>
</feature>
<comment type="subcellular location">
    <subcellularLocation>
        <location evidence="1">Nucleus</location>
    </subcellularLocation>
</comment>
<evidence type="ECO:0000259" key="6">
    <source>
        <dbReference type="Pfam" id="PF03178"/>
    </source>
</evidence>
<feature type="compositionally biased region" description="Low complexity" evidence="5">
    <location>
        <begin position="402"/>
        <end position="412"/>
    </location>
</feature>
<dbReference type="GO" id="GO:0003676">
    <property type="term" value="F:nucleic acid binding"/>
    <property type="evidence" value="ECO:0007669"/>
    <property type="project" value="InterPro"/>
</dbReference>
<dbReference type="InterPro" id="IPR011047">
    <property type="entry name" value="Quinoprotein_ADH-like_sf"/>
</dbReference>
<reference evidence="9 10" key="1">
    <citation type="journal article" date="2020" name="ISME J.">
        <title>Uncovering the hidden diversity of litter-decomposition mechanisms in mushroom-forming fungi.</title>
        <authorList>
            <person name="Floudas D."/>
            <person name="Bentzer J."/>
            <person name="Ahren D."/>
            <person name="Johansson T."/>
            <person name="Persson P."/>
            <person name="Tunlid A."/>
        </authorList>
    </citation>
    <scope>NUCLEOTIDE SEQUENCE [LARGE SCALE GENOMIC DNA]</scope>
    <source>
        <strain evidence="9 10">CBS 661.87</strain>
    </source>
</reference>
<dbReference type="OrthoDB" id="433457at2759"/>
<evidence type="ECO:0000259" key="8">
    <source>
        <dbReference type="Pfam" id="PF23726"/>
    </source>
</evidence>
<dbReference type="InterPro" id="IPR050358">
    <property type="entry name" value="RSE1/DDB1/CFT1"/>
</dbReference>
<comment type="similarity">
    <text evidence="2">Belongs to the DDB1 family.</text>
</comment>
<accession>A0A8H5M6J9</accession>
<dbReference type="GO" id="GO:0005634">
    <property type="term" value="C:nucleus"/>
    <property type="evidence" value="ECO:0007669"/>
    <property type="project" value="UniProtKB-SubCell"/>
</dbReference>
<proteinExistence type="inferred from homology"/>
<evidence type="ECO:0000313" key="10">
    <source>
        <dbReference type="Proteomes" id="UP000565441"/>
    </source>
</evidence>
<feature type="region of interest" description="Disordered" evidence="5">
    <location>
        <begin position="273"/>
        <end position="313"/>
    </location>
</feature>
<dbReference type="InterPro" id="IPR015943">
    <property type="entry name" value="WD40/YVTN_repeat-like_dom_sf"/>
</dbReference>
<dbReference type="EMBL" id="JAACJP010000008">
    <property type="protein sequence ID" value="KAF5382718.1"/>
    <property type="molecule type" value="Genomic_DNA"/>
</dbReference>
<evidence type="ECO:0000256" key="4">
    <source>
        <dbReference type="ARBA" id="ARBA00023242"/>
    </source>
</evidence>
<dbReference type="InterPro" id="IPR004871">
    <property type="entry name" value="RSE1/DDB1/CPSF1_C"/>
</dbReference>
<dbReference type="InterPro" id="IPR058543">
    <property type="entry name" value="Beta-prop_RSE1/DDB1/CPSF1_2nd"/>
</dbReference>
<evidence type="ECO:0000256" key="2">
    <source>
        <dbReference type="ARBA" id="ARBA00007453"/>
    </source>
</evidence>
<feature type="compositionally biased region" description="Basic residues" evidence="5">
    <location>
        <begin position="277"/>
        <end position="286"/>
    </location>
</feature>
<evidence type="ECO:0000313" key="9">
    <source>
        <dbReference type="EMBL" id="KAF5382718.1"/>
    </source>
</evidence>
<dbReference type="Pfam" id="PF23726">
    <property type="entry name" value="Beta-prop_RSE1_2nd"/>
    <property type="match status" value="1"/>
</dbReference>
<dbReference type="Proteomes" id="UP000565441">
    <property type="component" value="Unassembled WGS sequence"/>
</dbReference>
<dbReference type="Gene3D" id="2.130.10.10">
    <property type="entry name" value="YVTN repeat-like/Quinoprotein amine dehydrogenase"/>
    <property type="match status" value="3"/>
</dbReference>
<feature type="compositionally biased region" description="Basic and acidic residues" evidence="5">
    <location>
        <begin position="287"/>
        <end position="308"/>
    </location>
</feature>
<feature type="compositionally biased region" description="Polar residues" evidence="5">
    <location>
        <begin position="414"/>
        <end position="426"/>
    </location>
</feature>
<name>A0A8H5M6J9_9AGAR</name>
<protein>
    <recommendedName>
        <fullName evidence="3">DNA damage-binding protein 1</fullName>
    </recommendedName>
</protein>
<dbReference type="PANTHER" id="PTHR10644">
    <property type="entry name" value="DNA REPAIR/RNA PROCESSING CPSF FAMILY"/>
    <property type="match status" value="1"/>
</dbReference>
<dbReference type="Pfam" id="PF03178">
    <property type="entry name" value="CPSF_A"/>
    <property type="match status" value="1"/>
</dbReference>
<keyword evidence="4" id="KW-0539">Nucleus</keyword>
<dbReference type="Pfam" id="PF10433">
    <property type="entry name" value="Beta-prop_RSE1_1st"/>
    <property type="match status" value="1"/>
</dbReference>
<organism evidence="9 10">
    <name type="scientific">Tricholomella constricta</name>
    <dbReference type="NCBI Taxonomy" id="117010"/>
    <lineage>
        <taxon>Eukaryota</taxon>
        <taxon>Fungi</taxon>
        <taxon>Dikarya</taxon>
        <taxon>Basidiomycota</taxon>
        <taxon>Agaricomycotina</taxon>
        <taxon>Agaricomycetes</taxon>
        <taxon>Agaricomycetidae</taxon>
        <taxon>Agaricales</taxon>
        <taxon>Tricholomatineae</taxon>
        <taxon>Lyophyllaceae</taxon>
        <taxon>Tricholomella</taxon>
    </lineage>
</organism>
<feature type="domain" description="RSE1/DDB1/CPSF1 second beta-propeller" evidence="8">
    <location>
        <begin position="508"/>
        <end position="855"/>
    </location>
</feature>
<dbReference type="SUPFAM" id="SSF50998">
    <property type="entry name" value="Quinoprotein alcohol dehydrogenase-like"/>
    <property type="match status" value="1"/>
</dbReference>